<name>A0A392VV02_9FABA</name>
<organism evidence="1 2">
    <name type="scientific">Trifolium medium</name>
    <dbReference type="NCBI Taxonomy" id="97028"/>
    <lineage>
        <taxon>Eukaryota</taxon>
        <taxon>Viridiplantae</taxon>
        <taxon>Streptophyta</taxon>
        <taxon>Embryophyta</taxon>
        <taxon>Tracheophyta</taxon>
        <taxon>Spermatophyta</taxon>
        <taxon>Magnoliopsida</taxon>
        <taxon>eudicotyledons</taxon>
        <taxon>Gunneridae</taxon>
        <taxon>Pentapetalae</taxon>
        <taxon>rosids</taxon>
        <taxon>fabids</taxon>
        <taxon>Fabales</taxon>
        <taxon>Fabaceae</taxon>
        <taxon>Papilionoideae</taxon>
        <taxon>50 kb inversion clade</taxon>
        <taxon>NPAAA clade</taxon>
        <taxon>Hologalegina</taxon>
        <taxon>IRL clade</taxon>
        <taxon>Trifolieae</taxon>
        <taxon>Trifolium</taxon>
    </lineage>
</organism>
<dbReference type="EMBL" id="LXQA011288937">
    <property type="protein sequence ID" value="MCI92046.1"/>
    <property type="molecule type" value="Genomic_DNA"/>
</dbReference>
<accession>A0A392VV02</accession>
<evidence type="ECO:0000313" key="2">
    <source>
        <dbReference type="Proteomes" id="UP000265520"/>
    </source>
</evidence>
<feature type="non-terminal residue" evidence="1">
    <location>
        <position position="1"/>
    </location>
</feature>
<reference evidence="1 2" key="1">
    <citation type="journal article" date="2018" name="Front. Plant Sci.">
        <title>Red Clover (Trifolium pratense) and Zigzag Clover (T. medium) - A Picture of Genomic Similarities and Differences.</title>
        <authorList>
            <person name="Dluhosova J."/>
            <person name="Istvanek J."/>
            <person name="Nedelnik J."/>
            <person name="Repkova J."/>
        </authorList>
    </citation>
    <scope>NUCLEOTIDE SEQUENCE [LARGE SCALE GENOMIC DNA]</scope>
    <source>
        <strain evidence="2">cv. 10/8</strain>
        <tissue evidence="1">Leaf</tissue>
    </source>
</reference>
<proteinExistence type="predicted"/>
<evidence type="ECO:0000313" key="1">
    <source>
        <dbReference type="EMBL" id="MCI92046.1"/>
    </source>
</evidence>
<sequence length="65" mass="6990">GLLWWKTLKENEKKGFSPGEKRLAGSEGCPGVSAIFSPGQGCLAGREVRSEPFAGRKRARPTKSS</sequence>
<keyword evidence="2" id="KW-1185">Reference proteome</keyword>
<protein>
    <submittedName>
        <fullName evidence="1">Uncharacterized protein</fullName>
    </submittedName>
</protein>
<dbReference type="AlphaFoldDB" id="A0A392VV02"/>
<dbReference type="Proteomes" id="UP000265520">
    <property type="component" value="Unassembled WGS sequence"/>
</dbReference>
<comment type="caution">
    <text evidence="1">The sequence shown here is derived from an EMBL/GenBank/DDBJ whole genome shotgun (WGS) entry which is preliminary data.</text>
</comment>